<protein>
    <submittedName>
        <fullName evidence="4">Uncharacterized protein LOC104219068</fullName>
    </submittedName>
</protein>
<reference evidence="4" key="2">
    <citation type="submission" date="2025-08" db="UniProtKB">
        <authorList>
            <consortium name="RefSeq"/>
        </authorList>
    </citation>
    <scope>IDENTIFICATION</scope>
    <source>
        <tissue evidence="4">Leaf</tissue>
    </source>
</reference>
<feature type="coiled-coil region" evidence="1">
    <location>
        <begin position="186"/>
        <end position="261"/>
    </location>
</feature>
<dbReference type="OrthoDB" id="10506849at2759"/>
<organism evidence="3 4">
    <name type="scientific">Nicotiana sylvestris</name>
    <name type="common">Wood tobacco</name>
    <name type="synonym">South American tobacco</name>
    <dbReference type="NCBI Taxonomy" id="4096"/>
    <lineage>
        <taxon>Eukaryota</taxon>
        <taxon>Viridiplantae</taxon>
        <taxon>Streptophyta</taxon>
        <taxon>Embryophyta</taxon>
        <taxon>Tracheophyta</taxon>
        <taxon>Spermatophyta</taxon>
        <taxon>Magnoliopsida</taxon>
        <taxon>eudicotyledons</taxon>
        <taxon>Gunneridae</taxon>
        <taxon>Pentapetalae</taxon>
        <taxon>asterids</taxon>
        <taxon>lamiids</taxon>
        <taxon>Solanales</taxon>
        <taxon>Solanaceae</taxon>
        <taxon>Nicotianoideae</taxon>
        <taxon>Nicotianeae</taxon>
        <taxon>Nicotiana</taxon>
    </lineage>
</organism>
<keyword evidence="3" id="KW-1185">Reference proteome</keyword>
<evidence type="ECO:0000313" key="4">
    <source>
        <dbReference type="RefSeq" id="XP_009768029.1"/>
    </source>
</evidence>
<evidence type="ECO:0000313" key="3">
    <source>
        <dbReference type="Proteomes" id="UP000189701"/>
    </source>
</evidence>
<evidence type="ECO:0000256" key="1">
    <source>
        <dbReference type="SAM" id="Coils"/>
    </source>
</evidence>
<gene>
    <name evidence="4" type="primary">LOC104219068</name>
</gene>
<evidence type="ECO:0000256" key="2">
    <source>
        <dbReference type="SAM" id="MobiDB-lite"/>
    </source>
</evidence>
<dbReference type="AlphaFoldDB" id="A0A1U7W052"/>
<feature type="compositionally biased region" description="Basic and acidic residues" evidence="2">
    <location>
        <begin position="126"/>
        <end position="136"/>
    </location>
</feature>
<feature type="region of interest" description="Disordered" evidence="2">
    <location>
        <begin position="279"/>
        <end position="299"/>
    </location>
</feature>
<reference evidence="3" key="1">
    <citation type="journal article" date="2013" name="Genome Biol.">
        <title>Reference genomes and transcriptomes of Nicotiana sylvestris and Nicotiana tomentosiformis.</title>
        <authorList>
            <person name="Sierro N."/>
            <person name="Battey J.N."/>
            <person name="Ouadi S."/>
            <person name="Bovet L."/>
            <person name="Goepfert S."/>
            <person name="Bakaher N."/>
            <person name="Peitsch M.C."/>
            <person name="Ivanov N.V."/>
        </authorList>
    </citation>
    <scope>NUCLEOTIDE SEQUENCE [LARGE SCALE GENOMIC DNA]</scope>
</reference>
<proteinExistence type="predicted"/>
<feature type="region of interest" description="Disordered" evidence="2">
    <location>
        <begin position="102"/>
        <end position="165"/>
    </location>
</feature>
<accession>A0A1U7W052</accession>
<sequence>MAKTSKTVPLKEKDSSSSSRSTSDKAPALHEIFLGPCVTKNDFKVENHPLIPCRYEHVSRYICSITEKHLEAMKRDYGWGDQVVVQIPSPEESIEDISEMRPALPGEETESPIPKSVKDNKRKRVSKPEDPKDKRGPARRRKKNLIPVDIESVHQMNEEEEDEGEDSTLVVFTKFRVDLSQCEVELQKTLDERNALKLLCSQKEEEELRELRADFAKARKDEAELDKQGAKEKSLPHAKRIDELEVKLAEAKAEVGETKIAVDKTIVIYLAGAKADQTQLREASDRERQSNDFSKCQSRRETLEEIHTRGYNLSE</sequence>
<dbReference type="Proteomes" id="UP000189701">
    <property type="component" value="Unplaced"/>
</dbReference>
<feature type="region of interest" description="Disordered" evidence="2">
    <location>
        <begin position="1"/>
        <end position="26"/>
    </location>
</feature>
<name>A0A1U7W052_NICSY</name>
<keyword evidence="1" id="KW-0175">Coiled coil</keyword>
<dbReference type="RefSeq" id="XP_009768029.1">
    <property type="nucleotide sequence ID" value="XM_009769727.1"/>
</dbReference>